<dbReference type="CDD" id="cd10797">
    <property type="entry name" value="GH57N_APU_like_1"/>
    <property type="match status" value="1"/>
</dbReference>
<dbReference type="GO" id="GO:0016787">
    <property type="term" value="F:hydrolase activity"/>
    <property type="evidence" value="ECO:0007669"/>
    <property type="project" value="UniProtKB-KW"/>
</dbReference>
<dbReference type="OrthoDB" id="9757977at2"/>
<dbReference type="Gene3D" id="3.20.110.20">
    <property type="match status" value="1"/>
</dbReference>
<proteinExistence type="inferred from homology"/>
<feature type="domain" description="Glycoside hydrolase family 57 N-terminal" evidence="3">
    <location>
        <begin position="70"/>
        <end position="309"/>
    </location>
</feature>
<keyword evidence="2" id="KW-0119">Carbohydrate metabolism</keyword>
<keyword evidence="4" id="KW-0378">Hydrolase</keyword>
<dbReference type="PANTHER" id="PTHR36306">
    <property type="entry name" value="ALPHA-AMYLASE-RELATED-RELATED"/>
    <property type="match status" value="1"/>
</dbReference>
<dbReference type="InterPro" id="IPR011330">
    <property type="entry name" value="Glyco_hydro/deAcase_b/a-brl"/>
</dbReference>
<dbReference type="Pfam" id="PF12055">
    <property type="entry name" value="DUF3536"/>
    <property type="match status" value="1"/>
</dbReference>
<name>A0A364Y2B9_9BACT</name>
<gene>
    <name evidence="4" type="ORF">DQQ10_14445</name>
</gene>
<dbReference type="Pfam" id="PF03065">
    <property type="entry name" value="Glyco_hydro_57"/>
    <property type="match status" value="1"/>
</dbReference>
<dbReference type="SUPFAM" id="SSF88713">
    <property type="entry name" value="Glycoside hydrolase/deacetylase"/>
    <property type="match status" value="1"/>
</dbReference>
<dbReference type="EMBL" id="QMFY01000007">
    <property type="protein sequence ID" value="RAW00257.1"/>
    <property type="molecule type" value="Genomic_DNA"/>
</dbReference>
<dbReference type="InterPro" id="IPR021923">
    <property type="entry name" value="DUF3536"/>
</dbReference>
<keyword evidence="5" id="KW-1185">Reference proteome</keyword>
<comment type="caution">
    <text evidence="4">The sequence shown here is derived from an EMBL/GenBank/DDBJ whole genome shotgun (WGS) entry which is preliminary data.</text>
</comment>
<comment type="similarity">
    <text evidence="1">Belongs to the glycosyl hydrolase 57 family.</text>
</comment>
<reference evidence="4 5" key="1">
    <citation type="submission" date="2018-06" db="EMBL/GenBank/DDBJ databases">
        <title>Chryseolinea flavus sp. nov., a member of the phylum Bacteroidetes isolated from soil.</title>
        <authorList>
            <person name="Li Y."/>
            <person name="Wang J."/>
        </authorList>
    </citation>
    <scope>NUCLEOTIDE SEQUENCE [LARGE SCALE GENOMIC DNA]</scope>
    <source>
        <strain evidence="4 5">SDU1-6</strain>
    </source>
</reference>
<dbReference type="InterPro" id="IPR052046">
    <property type="entry name" value="GH57_Enzymes"/>
</dbReference>
<dbReference type="PANTHER" id="PTHR36306:SF3">
    <property type="entry name" value="GLYCOSIDE HYDROLASE FAMILY 57"/>
    <property type="match status" value="1"/>
</dbReference>
<evidence type="ECO:0000256" key="2">
    <source>
        <dbReference type="ARBA" id="ARBA00023277"/>
    </source>
</evidence>
<accession>A0A364Y2B9</accession>
<sequence length="801" mass="93362">MEKYICIHGHFYQPPRENAWLEVIEVQDSAHPYHDWNERITAECYGPNTASRILNEKGVIKNIINNYSRISFNFGPTLMSWMEANDRESYDAIIDADRESVATFSGHGSALAQVYNHIILPLASTRDKETQIIWGIRDFEYRFNRKPEGMWLAETAVDVESLELLAKHNIKFTVLAPRQAKAVRKIGEDGEWLPVDTGTLDTKKPYRYQLPSGSTISLFFYDGDISQGVAFSGLLNDGRKFAHRLIDAFDLESSEPQLVHIATDGETYGHHHKHGDMALAYCLDYIERQKNYRLTNYGEYLEKFSPTYEAEIHENSSWSCVHGVERWRADCGCNSGGTPGWHQQWRAPLREALDWLRDELVTLYENETSKFIKDPWKARDEYIHVILRRNDDTIRKFLKEHCYAGVEQKRVLRLMEVQRNALLMYTSCGWFFDELSGIETTQIMQYACRSIQLMTQIFPDNELEIKFLDRLSNAPSNVHELENGALIYHRYVLPSLTNLQRVGMHYAVASIFEEDPESFPVFNYTTQNEIFVRKEAGEQRIALGVTKVRSNVTRSEKRFAFAVIYMGQHNIIGNISLDMEDDRFESMQLQMINAFEEGRLGDIIWLMQAYFGPEKYTIWQLFQDEKRKVFNLITLKSMRALEDSFRKIYNSDYPLVNALANNGLPIPTAYRTTFEYILNADLIRCFEVEKINISKVERIMNELVKWDLKVEDTGKLERLAGESIFKELKRISAEGENHRRLERLNRLFPLLRKFNINPYLYKTQNLYFEISVDNREHDGHSTEWLKHFNGLGENLGIIVEA</sequence>
<protein>
    <submittedName>
        <fullName evidence="4">Glycoside hydrolase</fullName>
    </submittedName>
</protein>
<dbReference type="RefSeq" id="WP_112747599.1">
    <property type="nucleotide sequence ID" value="NZ_QMFY01000007.1"/>
</dbReference>
<dbReference type="Proteomes" id="UP000251889">
    <property type="component" value="Unassembled WGS sequence"/>
</dbReference>
<evidence type="ECO:0000313" key="5">
    <source>
        <dbReference type="Proteomes" id="UP000251889"/>
    </source>
</evidence>
<dbReference type="InterPro" id="IPR004300">
    <property type="entry name" value="Glyco_hydro_57_N"/>
</dbReference>
<evidence type="ECO:0000259" key="3">
    <source>
        <dbReference type="Pfam" id="PF03065"/>
    </source>
</evidence>
<evidence type="ECO:0000256" key="1">
    <source>
        <dbReference type="ARBA" id="ARBA00006821"/>
    </source>
</evidence>
<organism evidence="4 5">
    <name type="scientific">Pseudochryseolinea flava</name>
    <dbReference type="NCBI Taxonomy" id="2059302"/>
    <lineage>
        <taxon>Bacteria</taxon>
        <taxon>Pseudomonadati</taxon>
        <taxon>Bacteroidota</taxon>
        <taxon>Cytophagia</taxon>
        <taxon>Cytophagales</taxon>
        <taxon>Fulvivirgaceae</taxon>
        <taxon>Pseudochryseolinea</taxon>
    </lineage>
</organism>
<dbReference type="AlphaFoldDB" id="A0A364Y2B9"/>
<evidence type="ECO:0000313" key="4">
    <source>
        <dbReference type="EMBL" id="RAW00257.1"/>
    </source>
</evidence>
<dbReference type="GO" id="GO:0005975">
    <property type="term" value="P:carbohydrate metabolic process"/>
    <property type="evidence" value="ECO:0007669"/>
    <property type="project" value="InterPro"/>
</dbReference>